<dbReference type="FunFam" id="2.30.30.280:FF:000001">
    <property type="entry name" value="tRNA-specific 2-thiouridylase MnmA"/>
    <property type="match status" value="1"/>
</dbReference>
<feature type="region of interest" description="Interaction with tRNA" evidence="10">
    <location>
        <begin position="158"/>
        <end position="160"/>
    </location>
</feature>
<evidence type="ECO:0000313" key="13">
    <source>
        <dbReference type="EMBL" id="AIV03612.1"/>
    </source>
</evidence>
<comment type="caution">
    <text evidence="10">Lacks conserved residue(s) required for the propagation of feature annotation.</text>
</comment>
<keyword evidence="3 10" id="KW-0819">tRNA processing</keyword>
<sequence>MKTKQRIVLGMSGGVDSSVCAFLLQQQGYDVVGLFMQNWDEVVNYDIKGHIQANHNNCNAAKDYKDALSVGNKLNITVYYKEFIDAYWKEVFQYVVNEYNKGRTPNPDILCNKYIKFNRFIDYAKNELGIDKIAMGHYANVVYKNKQYYLVRAKDEHKDQTYFLCWLNQEQLSKTIFPLGKFTKDEVRKIAAANNFINWNKKDSTGICFIGERKFKEFLMNYIQPKKGDIVDVVTYKKIATHEGIMYYTIGQNRSLGLGGMNTKYFVCKKDLKNNVLYVCSEENSDEYLSSTQAILSNFNWINDVKEWLNRPVLIRFRHTGQLVKGQFYLNNGHVIINYEPTKAVAPGQFAVLYIGKICLGGGIIEKTNQK</sequence>
<evidence type="ECO:0000256" key="5">
    <source>
        <dbReference type="ARBA" id="ARBA00022840"/>
    </source>
</evidence>
<keyword evidence="2 10" id="KW-0808">Transferase</keyword>
<evidence type="ECO:0000256" key="10">
    <source>
        <dbReference type="HAMAP-Rule" id="MF_00144"/>
    </source>
</evidence>
<dbReference type="GO" id="GO:0002143">
    <property type="term" value="P:tRNA wobble position uridine thiolation"/>
    <property type="evidence" value="ECO:0007669"/>
    <property type="project" value="TreeGrafter"/>
</dbReference>
<evidence type="ECO:0000259" key="11">
    <source>
        <dbReference type="Pfam" id="PF20258"/>
    </source>
</evidence>
<evidence type="ECO:0000313" key="14">
    <source>
        <dbReference type="Proteomes" id="UP000030066"/>
    </source>
</evidence>
<dbReference type="EC" id="2.8.1.13" evidence="10"/>
<evidence type="ECO:0000256" key="4">
    <source>
        <dbReference type="ARBA" id="ARBA00022741"/>
    </source>
</evidence>
<keyword evidence="14" id="KW-1185">Reference proteome</keyword>
<reference evidence="13 14" key="1">
    <citation type="journal article" date="2014" name="PLoS ONE">
        <title>An emerging Mycoplasma associated with trichomoniasis, vaginal infection and disease.</title>
        <authorList>
            <consortium name="Vaginal Microbiome Consortium"/>
            <person name="Fettweis J.M."/>
            <person name="Serrano M.G."/>
            <person name="Huang B."/>
            <person name="Brooks J.P."/>
            <person name="Glascock A.L."/>
            <person name="Sheth N.U."/>
            <person name="Strauss J.F.III."/>
            <person name="Jefferson K.K."/>
            <person name="Buck G.A."/>
        </authorList>
    </citation>
    <scope>NUCLEOTIDE SEQUENCE [LARGE SCALE GENOMIC DNA]</scope>
    <source>
        <strain evidence="13 14">VCU_M1</strain>
    </source>
</reference>
<feature type="binding site" evidence="10">
    <location>
        <position position="36"/>
    </location>
    <ligand>
        <name>ATP</name>
        <dbReference type="ChEBI" id="CHEBI:30616"/>
    </ligand>
</feature>
<dbReference type="InterPro" id="IPR046885">
    <property type="entry name" value="MnmA-like_C"/>
</dbReference>
<evidence type="ECO:0000256" key="1">
    <source>
        <dbReference type="ARBA" id="ARBA00022555"/>
    </source>
</evidence>
<dbReference type="Gene3D" id="2.40.30.10">
    <property type="entry name" value="Translation factors"/>
    <property type="match status" value="1"/>
</dbReference>
<dbReference type="InterPro" id="IPR046884">
    <property type="entry name" value="MnmA-like_central"/>
</dbReference>
<dbReference type="GO" id="GO:0032259">
    <property type="term" value="P:methylation"/>
    <property type="evidence" value="ECO:0007669"/>
    <property type="project" value="UniProtKB-KW"/>
</dbReference>
<feature type="domain" description="tRNA-specific 2-thiouridylase MnmA-like central" evidence="12">
    <location>
        <begin position="216"/>
        <end position="281"/>
    </location>
</feature>
<feature type="domain" description="tRNA-specific 2-thiouridylase MnmA-like C-terminal" evidence="11">
    <location>
        <begin position="293"/>
        <end position="365"/>
    </location>
</feature>
<feature type="binding site" evidence="10">
    <location>
        <position position="136"/>
    </location>
    <ligand>
        <name>ATP</name>
        <dbReference type="ChEBI" id="CHEBI:30616"/>
    </ligand>
</feature>
<dbReference type="FunFam" id="3.40.50.620:FF:000115">
    <property type="entry name" value="tRNA-specific 2-thiouridylase MnmA"/>
    <property type="match status" value="1"/>
</dbReference>
<dbReference type="GO" id="GO:0005524">
    <property type="term" value="F:ATP binding"/>
    <property type="evidence" value="ECO:0007669"/>
    <property type="project" value="UniProtKB-KW"/>
</dbReference>
<organism evidence="13 14">
    <name type="scientific">Candidatus Malacoplasma girerdii</name>
    <dbReference type="NCBI Taxonomy" id="1318617"/>
    <lineage>
        <taxon>Bacteria</taxon>
        <taxon>Bacillati</taxon>
        <taxon>Mycoplasmatota</taxon>
        <taxon>Mycoplasmoidales</taxon>
        <taxon>Mycoplasmoidaceae</taxon>
        <taxon>Malacoplasma</taxon>
    </lineage>
</organism>
<dbReference type="Gene3D" id="2.30.30.280">
    <property type="entry name" value="Adenine nucleotide alpha hydrolases-like domains"/>
    <property type="match status" value="1"/>
</dbReference>
<comment type="similarity">
    <text evidence="10">Belongs to the MnmA/TRMU family.</text>
</comment>
<feature type="disulfide bond" description="Alternate" evidence="10">
    <location>
        <begin position="111"/>
        <end position="208"/>
    </location>
</feature>
<feature type="binding site" evidence="10">
    <location>
        <begin position="10"/>
        <end position="17"/>
    </location>
    <ligand>
        <name>ATP</name>
        <dbReference type="ChEBI" id="CHEBI:30616"/>
    </ligand>
</feature>
<dbReference type="NCBIfam" id="TIGR00420">
    <property type="entry name" value="trmU"/>
    <property type="match status" value="1"/>
</dbReference>
<keyword evidence="6 10" id="KW-0694">RNA-binding</keyword>
<dbReference type="Pfam" id="PF20259">
    <property type="entry name" value="tRNA_Me_trans_M"/>
    <property type="match status" value="1"/>
</dbReference>
<accession>A0A097SSN7</accession>
<feature type="site" description="Interaction with tRNA" evidence="10">
    <location>
        <position position="137"/>
    </location>
</feature>
<dbReference type="NCBIfam" id="NF001138">
    <property type="entry name" value="PRK00143.1"/>
    <property type="match status" value="1"/>
</dbReference>
<dbReference type="PANTHER" id="PTHR11933:SF5">
    <property type="entry name" value="MITOCHONDRIAL TRNA-SPECIFIC 2-THIOURIDYLASE 1"/>
    <property type="match status" value="1"/>
</dbReference>
<comment type="catalytic activity">
    <reaction evidence="8 10">
        <text>S-sulfanyl-L-cysteinyl-[protein] + uridine(34) in tRNA + AH2 + ATP = 2-thiouridine(34) in tRNA + L-cysteinyl-[protein] + A + AMP + diphosphate + H(+)</text>
        <dbReference type="Rhea" id="RHEA:47032"/>
        <dbReference type="Rhea" id="RHEA-COMP:10131"/>
        <dbReference type="Rhea" id="RHEA-COMP:11726"/>
        <dbReference type="Rhea" id="RHEA-COMP:11727"/>
        <dbReference type="Rhea" id="RHEA-COMP:11728"/>
        <dbReference type="ChEBI" id="CHEBI:13193"/>
        <dbReference type="ChEBI" id="CHEBI:15378"/>
        <dbReference type="ChEBI" id="CHEBI:17499"/>
        <dbReference type="ChEBI" id="CHEBI:29950"/>
        <dbReference type="ChEBI" id="CHEBI:30616"/>
        <dbReference type="ChEBI" id="CHEBI:33019"/>
        <dbReference type="ChEBI" id="CHEBI:61963"/>
        <dbReference type="ChEBI" id="CHEBI:65315"/>
        <dbReference type="ChEBI" id="CHEBI:87170"/>
        <dbReference type="ChEBI" id="CHEBI:456215"/>
        <dbReference type="EC" id="2.8.1.13"/>
    </reaction>
</comment>
<evidence type="ECO:0000256" key="9">
    <source>
        <dbReference type="ARBA" id="ARBA00056575"/>
    </source>
</evidence>
<dbReference type="STRING" id="1318617.MGM1_2360"/>
<dbReference type="GO" id="GO:0005737">
    <property type="term" value="C:cytoplasm"/>
    <property type="evidence" value="ECO:0007669"/>
    <property type="project" value="UniProtKB-SubCell"/>
</dbReference>
<evidence type="ECO:0000256" key="7">
    <source>
        <dbReference type="ARBA" id="ARBA00023157"/>
    </source>
</evidence>
<feature type="active site" description="Nucleophile" evidence="10">
    <location>
        <position position="111"/>
    </location>
</feature>
<dbReference type="HOGENOM" id="CLU_035188_1_0_14"/>
<dbReference type="GO" id="GO:0103016">
    <property type="term" value="F:tRNA-uridine 2-sulfurtransferase activity"/>
    <property type="evidence" value="ECO:0007669"/>
    <property type="project" value="UniProtKB-EC"/>
</dbReference>
<dbReference type="KEGG" id="mgj:MGM1_2360"/>
<keyword evidence="5 10" id="KW-0067">ATP-binding</keyword>
<evidence type="ECO:0000256" key="6">
    <source>
        <dbReference type="ARBA" id="ARBA00022884"/>
    </source>
</evidence>
<keyword evidence="1 10" id="KW-0820">tRNA-binding</keyword>
<comment type="subcellular location">
    <subcellularLocation>
        <location evidence="10">Cytoplasm</location>
    </subcellularLocation>
</comment>
<dbReference type="Gene3D" id="3.40.50.620">
    <property type="entry name" value="HUPs"/>
    <property type="match status" value="1"/>
</dbReference>
<dbReference type="eggNOG" id="COG0482">
    <property type="taxonomic scope" value="Bacteria"/>
</dbReference>
<name>A0A097SSN7_9BACT</name>
<gene>
    <name evidence="13" type="primary">trmU</name>
    <name evidence="10" type="synonym">mnmA</name>
    <name evidence="13" type="ORF">MGM1_2360</name>
</gene>
<evidence type="ECO:0000259" key="12">
    <source>
        <dbReference type="Pfam" id="PF20259"/>
    </source>
</evidence>
<feature type="region of interest" description="Interaction with target base in tRNA" evidence="10">
    <location>
        <begin position="106"/>
        <end position="108"/>
    </location>
</feature>
<dbReference type="HAMAP" id="MF_00144">
    <property type="entry name" value="tRNA_thiouridyl_MnmA"/>
    <property type="match status" value="1"/>
</dbReference>
<evidence type="ECO:0000256" key="8">
    <source>
        <dbReference type="ARBA" id="ARBA00051542"/>
    </source>
</evidence>
<dbReference type="SUPFAM" id="SSF52402">
    <property type="entry name" value="Adenine nucleotide alpha hydrolases-like"/>
    <property type="match status" value="1"/>
</dbReference>
<dbReference type="CDD" id="cd01998">
    <property type="entry name" value="MnmA_TRMU-like"/>
    <property type="match status" value="1"/>
</dbReference>
<dbReference type="Pfam" id="PF20258">
    <property type="entry name" value="tRNA_Me_trans_C"/>
    <property type="match status" value="1"/>
</dbReference>
<dbReference type="EMBL" id="CP007711">
    <property type="protein sequence ID" value="AIV03612.1"/>
    <property type="molecule type" value="Genomic_DNA"/>
</dbReference>
<keyword evidence="4 10" id="KW-0547">Nucleotide-binding</keyword>
<dbReference type="Proteomes" id="UP000030066">
    <property type="component" value="Chromosome"/>
</dbReference>
<dbReference type="GO" id="GO:0000049">
    <property type="term" value="F:tRNA binding"/>
    <property type="evidence" value="ECO:0007669"/>
    <property type="project" value="UniProtKB-KW"/>
</dbReference>
<dbReference type="Pfam" id="PF03054">
    <property type="entry name" value="tRNA_Me_trans"/>
    <property type="match status" value="1"/>
</dbReference>
<protein>
    <recommendedName>
        <fullName evidence="10">tRNA-specific 2-thiouridylase MnmA</fullName>
        <ecNumber evidence="10">2.8.1.13</ecNumber>
    </recommendedName>
</protein>
<dbReference type="GO" id="GO:0008168">
    <property type="term" value="F:methyltransferase activity"/>
    <property type="evidence" value="ECO:0007669"/>
    <property type="project" value="UniProtKB-KW"/>
</dbReference>
<dbReference type="AlphaFoldDB" id="A0A097SSN7"/>
<dbReference type="InterPro" id="IPR023382">
    <property type="entry name" value="MnmA-like_central_sf"/>
</dbReference>
<feature type="site" description="Interaction with tRNA" evidence="10">
    <location>
        <position position="349"/>
    </location>
</feature>
<comment type="function">
    <text evidence="9 10">Catalyzes the 2-thiolation of uridine at the wobble position (U34) of tRNA, leading to the formation of s(2)U34.</text>
</comment>
<dbReference type="InterPro" id="IPR014729">
    <property type="entry name" value="Rossmann-like_a/b/a_fold"/>
</dbReference>
<keyword evidence="7 10" id="KW-1015">Disulfide bond</keyword>
<dbReference type="PANTHER" id="PTHR11933">
    <property type="entry name" value="TRNA 5-METHYLAMINOMETHYL-2-THIOURIDYLATE -METHYLTRANSFERASE"/>
    <property type="match status" value="1"/>
</dbReference>
<keyword evidence="10" id="KW-0963">Cytoplasm</keyword>
<feature type="active site" description="Cysteine persulfide intermediate" evidence="10">
    <location>
        <position position="208"/>
    </location>
</feature>
<proteinExistence type="inferred from homology"/>
<dbReference type="InterPro" id="IPR004506">
    <property type="entry name" value="MnmA-like"/>
</dbReference>
<evidence type="ECO:0000256" key="2">
    <source>
        <dbReference type="ARBA" id="ARBA00022679"/>
    </source>
</evidence>
<evidence type="ECO:0000256" key="3">
    <source>
        <dbReference type="ARBA" id="ARBA00022694"/>
    </source>
</evidence>